<feature type="region of interest" description="Disordered" evidence="1">
    <location>
        <begin position="29"/>
        <end position="146"/>
    </location>
</feature>
<gene>
    <name evidence="3" type="ORF">MMC68T_00178</name>
</gene>
<feature type="compositionally biased region" description="Polar residues" evidence="1">
    <location>
        <begin position="68"/>
        <end position="79"/>
    </location>
</feature>
<keyword evidence="2" id="KW-0732">Signal</keyword>
<evidence type="ECO:0000256" key="2">
    <source>
        <dbReference type="SAM" id="SignalP"/>
    </source>
</evidence>
<dbReference type="NCBIfam" id="NF045959">
    <property type="entry name" value="LppA_rel_LP"/>
    <property type="match status" value="1"/>
</dbReference>
<feature type="compositionally biased region" description="Low complexity" evidence="1">
    <location>
        <begin position="112"/>
        <end position="127"/>
    </location>
</feature>
<name>A0AB38GDD1_MYCMC</name>
<dbReference type="EMBL" id="LS483515">
    <property type="protein sequence ID" value="SRX71349.1"/>
    <property type="molecule type" value="Genomic_DNA"/>
</dbReference>
<evidence type="ECO:0000313" key="3">
    <source>
        <dbReference type="EMBL" id="SRX71349.1"/>
    </source>
</evidence>
<feature type="signal peptide" evidence="2">
    <location>
        <begin position="1"/>
        <end position="21"/>
    </location>
</feature>
<dbReference type="AlphaFoldDB" id="A0AB38GDD1"/>
<evidence type="ECO:0000256" key="1">
    <source>
        <dbReference type="SAM" id="MobiDB-lite"/>
    </source>
</evidence>
<feature type="compositionally biased region" description="Polar residues" evidence="1">
    <location>
        <begin position="94"/>
        <end position="103"/>
    </location>
</feature>
<keyword evidence="3" id="KW-0449">Lipoprotein</keyword>
<sequence length="560" mass="64577">MRKFNKLFLTILPISSISAFSVVSCTTNTKNNNQIPTIPNNKKPENQKQPNDKKPGSTEEHTNKKPNENTNDQKQPNNSEKSDAESNPGKPENKPNNSHNPKQPEQPEHNDPNSNNTTDNNNSTNNDEPQADQPQHNQEDDSSNNTEEIFSEIDALKKEIEFNFYTTYKNKDALTSWIEIKSRKQAIFKEVIFSRNIDILEKYQIEFDSQNDPEIIKENGIISNVKIKFTKNGKSKVYEFTFTGFKEEDKIDSKNNKDIYIKQKDKIDVKLAGLYPSLLAYMLLYVEQSGTNIYDRDIKQSGNVINFDDLINNNQDLFDYNFSGFSVGTKDLLFDYNRKDEKLYKDKIVEAKYDDINGTLGLKVEISNRDDNHSNESTITKEFNFNGFRKIDIDNYKNNPFTFSLLPKNLSEIIKNDKIRKTLEESGVDIHKNQVDEFGGFYSKDNIWETLIFKNLLVDLTDNDHHTYRSNKTLKVDFSGSDRNYKSILGLKSNQSLYPFHTIITKDSIKNILVTIKDKKFTLDFELHIPIYSTSFSNLLSHAGSDKTLLVRVSQTTKID</sequence>
<feature type="chain" id="PRO_5044299564" evidence="2">
    <location>
        <begin position="22"/>
        <end position="560"/>
    </location>
</feature>
<dbReference type="RefSeq" id="WP_020862557.1">
    <property type="nucleotide sequence ID" value="NZ_CP012387.1"/>
</dbReference>
<feature type="compositionally biased region" description="Basic and acidic residues" evidence="1">
    <location>
        <begin position="42"/>
        <end position="67"/>
    </location>
</feature>
<dbReference type="PROSITE" id="PS51257">
    <property type="entry name" value="PROKAR_LIPOPROTEIN"/>
    <property type="match status" value="1"/>
</dbReference>
<reference evidence="3 4" key="1">
    <citation type="submission" date="2018-05" db="EMBL/GenBank/DDBJ databases">
        <authorList>
            <person name="Falquet L."/>
            <person name="Falquet L."/>
        </authorList>
    </citation>
    <scope>NUCLEOTIDE SEQUENCE [LARGE SCALE GENOMIC DNA]</scope>
    <source>
        <strain evidence="3 4">GM12</strain>
    </source>
</reference>
<protein>
    <submittedName>
        <fullName evidence="3">LppA family lipoprotein</fullName>
    </submittedName>
</protein>
<feature type="compositionally biased region" description="Polar residues" evidence="1">
    <location>
        <begin position="29"/>
        <end position="38"/>
    </location>
</feature>
<dbReference type="Proteomes" id="UP000290347">
    <property type="component" value="Chromosome"/>
</dbReference>
<dbReference type="InterPro" id="IPR019992">
    <property type="entry name" value="Mycoides_lipoprot_LppA/p72"/>
</dbReference>
<dbReference type="NCBIfam" id="TIGR03490">
    <property type="entry name" value="Mycoplas_LppA"/>
    <property type="match status" value="1"/>
</dbReference>
<evidence type="ECO:0000313" key="4">
    <source>
        <dbReference type="Proteomes" id="UP000290347"/>
    </source>
</evidence>
<accession>A0AB38GDD1</accession>
<organism evidence="3 4">
    <name type="scientific">Mycoplasma mycoides subsp. capri</name>
    <dbReference type="NCBI Taxonomy" id="40477"/>
    <lineage>
        <taxon>Bacteria</taxon>
        <taxon>Bacillati</taxon>
        <taxon>Mycoplasmatota</taxon>
        <taxon>Mollicutes</taxon>
        <taxon>Mycoplasmataceae</taxon>
        <taxon>Mycoplasma</taxon>
    </lineage>
</organism>
<proteinExistence type="predicted"/>